<sequence>MHYLVLLFLVPYLIYRVQGKPWYMALFAEPRDMEKGSMIESKEFDEFKEFYKNVKKNIIIRQDGNRSISYLDYCGITCHVNDQIFKTHVCCK</sequence>
<evidence type="ECO:0000256" key="1">
    <source>
        <dbReference type="SAM" id="SignalP"/>
    </source>
</evidence>
<evidence type="ECO:0000313" key="3">
    <source>
        <dbReference type="Proteomes" id="UP000270094"/>
    </source>
</evidence>
<gene>
    <name evidence="2" type="ORF">SVUK_LOCUS8411</name>
</gene>
<dbReference type="OrthoDB" id="5875602at2759"/>
<feature type="chain" id="PRO_5018273546" evidence="1">
    <location>
        <begin position="20"/>
        <end position="92"/>
    </location>
</feature>
<dbReference type="Proteomes" id="UP000270094">
    <property type="component" value="Unassembled WGS sequence"/>
</dbReference>
<keyword evidence="3" id="KW-1185">Reference proteome</keyword>
<keyword evidence="1" id="KW-0732">Signal</keyword>
<protein>
    <submittedName>
        <fullName evidence="2">Uncharacterized protein</fullName>
    </submittedName>
</protein>
<feature type="signal peptide" evidence="1">
    <location>
        <begin position="1"/>
        <end position="19"/>
    </location>
</feature>
<proteinExistence type="predicted"/>
<evidence type="ECO:0000313" key="2">
    <source>
        <dbReference type="EMBL" id="VDM73413.1"/>
    </source>
</evidence>
<dbReference type="EMBL" id="UYYB01030456">
    <property type="protein sequence ID" value="VDM73413.1"/>
    <property type="molecule type" value="Genomic_DNA"/>
</dbReference>
<accession>A0A3P7IZI6</accession>
<dbReference type="AlphaFoldDB" id="A0A3P7IZI6"/>
<name>A0A3P7IZI6_STRVU</name>
<organism evidence="2 3">
    <name type="scientific">Strongylus vulgaris</name>
    <name type="common">Blood worm</name>
    <dbReference type="NCBI Taxonomy" id="40348"/>
    <lineage>
        <taxon>Eukaryota</taxon>
        <taxon>Metazoa</taxon>
        <taxon>Ecdysozoa</taxon>
        <taxon>Nematoda</taxon>
        <taxon>Chromadorea</taxon>
        <taxon>Rhabditida</taxon>
        <taxon>Rhabditina</taxon>
        <taxon>Rhabditomorpha</taxon>
        <taxon>Strongyloidea</taxon>
        <taxon>Strongylidae</taxon>
        <taxon>Strongylus</taxon>
    </lineage>
</organism>
<reference evidence="2 3" key="1">
    <citation type="submission" date="2018-11" db="EMBL/GenBank/DDBJ databases">
        <authorList>
            <consortium name="Pathogen Informatics"/>
        </authorList>
    </citation>
    <scope>NUCLEOTIDE SEQUENCE [LARGE SCALE GENOMIC DNA]</scope>
</reference>